<protein>
    <submittedName>
        <fullName evidence="2">Uncharacterized protein</fullName>
    </submittedName>
</protein>
<organism evidence="2 3">
    <name type="scientific">Cerrena zonata</name>
    <dbReference type="NCBI Taxonomy" id="2478898"/>
    <lineage>
        <taxon>Eukaryota</taxon>
        <taxon>Fungi</taxon>
        <taxon>Dikarya</taxon>
        <taxon>Basidiomycota</taxon>
        <taxon>Agaricomycotina</taxon>
        <taxon>Agaricomycetes</taxon>
        <taxon>Polyporales</taxon>
        <taxon>Cerrenaceae</taxon>
        <taxon>Cerrena</taxon>
    </lineage>
</organism>
<proteinExistence type="predicted"/>
<feature type="region of interest" description="Disordered" evidence="1">
    <location>
        <begin position="94"/>
        <end position="165"/>
    </location>
</feature>
<feature type="compositionally biased region" description="Basic residues" evidence="1">
    <location>
        <begin position="41"/>
        <end position="56"/>
    </location>
</feature>
<dbReference type="Proteomes" id="UP001385951">
    <property type="component" value="Unassembled WGS sequence"/>
</dbReference>
<dbReference type="AlphaFoldDB" id="A0AAW0F8A9"/>
<reference evidence="2 3" key="1">
    <citation type="submission" date="2022-09" db="EMBL/GenBank/DDBJ databases">
        <authorList>
            <person name="Palmer J.M."/>
        </authorList>
    </citation>
    <scope>NUCLEOTIDE SEQUENCE [LARGE SCALE GENOMIC DNA]</scope>
    <source>
        <strain evidence="2 3">DSM 7382</strain>
    </source>
</reference>
<feature type="region of interest" description="Disordered" evidence="1">
    <location>
        <begin position="300"/>
        <end position="321"/>
    </location>
</feature>
<feature type="region of interest" description="Disordered" evidence="1">
    <location>
        <begin position="39"/>
        <end position="63"/>
    </location>
</feature>
<evidence type="ECO:0000313" key="2">
    <source>
        <dbReference type="EMBL" id="KAK7677025.1"/>
    </source>
</evidence>
<keyword evidence="3" id="KW-1185">Reference proteome</keyword>
<gene>
    <name evidence="2" type="ORF">QCA50_019990</name>
</gene>
<dbReference type="EMBL" id="JASBNA010000097">
    <property type="protein sequence ID" value="KAK7677025.1"/>
    <property type="molecule type" value="Genomic_DNA"/>
</dbReference>
<feature type="compositionally biased region" description="Basic residues" evidence="1">
    <location>
        <begin position="108"/>
        <end position="119"/>
    </location>
</feature>
<evidence type="ECO:0000256" key="1">
    <source>
        <dbReference type="SAM" id="MobiDB-lite"/>
    </source>
</evidence>
<sequence length="335" mass="38106">MIINGNEDWDFAMQKVAGKAECSTHKAVKIVIIDLNAKKESKGKRKQAGSKRVRPHQKPETPFSRIFSELESHIYCHRHELWAQQIKAKKANFRHAPPDLLPKEVKNKPRGRNRPRRRSNTTSDDEDQPPTKRSKETLPPSRSHSPSSEANEVHYRPESPEDPSPCRAGPCLACTPLKINTYTIDYPDVDIILSELDIKYSNQHFLAPEIWSWLIRFGFTSVADATLFSPNDLYVLTRILPHTIQLLYQHTWEVIEKTHEEKADDIDDLKTILNEAGFAASRIEQDGLLDSRDNIGNVPVEELSSDGWSTDNSNDDLEIGSQSSIEVRSISSYEV</sequence>
<name>A0AAW0F8A9_9APHY</name>
<evidence type="ECO:0000313" key="3">
    <source>
        <dbReference type="Proteomes" id="UP001385951"/>
    </source>
</evidence>
<accession>A0AAW0F8A9</accession>
<feature type="compositionally biased region" description="Polar residues" evidence="1">
    <location>
        <begin position="140"/>
        <end position="150"/>
    </location>
</feature>
<comment type="caution">
    <text evidence="2">The sequence shown here is derived from an EMBL/GenBank/DDBJ whole genome shotgun (WGS) entry which is preliminary data.</text>
</comment>